<dbReference type="GO" id="GO:0016020">
    <property type="term" value="C:membrane"/>
    <property type="evidence" value="ECO:0007669"/>
    <property type="project" value="TreeGrafter"/>
</dbReference>
<feature type="coiled-coil region" evidence="2">
    <location>
        <begin position="51"/>
        <end position="78"/>
    </location>
</feature>
<feature type="region of interest" description="Disordered" evidence="3">
    <location>
        <begin position="181"/>
        <end position="242"/>
    </location>
</feature>
<dbReference type="InterPro" id="IPR051990">
    <property type="entry name" value="CCPG1/PBIP1"/>
</dbReference>
<feature type="region of interest" description="Disordered" evidence="3">
    <location>
        <begin position="265"/>
        <end position="384"/>
    </location>
</feature>
<keyword evidence="1 2" id="KW-0175">Coiled coil</keyword>
<organism evidence="4 5">
    <name type="scientific">Scyliorhinus torazame</name>
    <name type="common">Cloudy catshark</name>
    <name type="synonym">Catulus torazame</name>
    <dbReference type="NCBI Taxonomy" id="75743"/>
    <lineage>
        <taxon>Eukaryota</taxon>
        <taxon>Metazoa</taxon>
        <taxon>Chordata</taxon>
        <taxon>Craniata</taxon>
        <taxon>Vertebrata</taxon>
        <taxon>Chondrichthyes</taxon>
        <taxon>Elasmobranchii</taxon>
        <taxon>Galeomorphii</taxon>
        <taxon>Galeoidea</taxon>
        <taxon>Carcharhiniformes</taxon>
        <taxon>Scyliorhinidae</taxon>
        <taxon>Scyliorhinus</taxon>
    </lineage>
</organism>
<feature type="compositionally biased region" description="Basic and acidic residues" evidence="3">
    <location>
        <begin position="294"/>
        <end position="320"/>
    </location>
</feature>
<reference evidence="4 5" key="1">
    <citation type="journal article" date="2018" name="Nat. Ecol. Evol.">
        <title>Shark genomes provide insights into elasmobranch evolution and the origin of vertebrates.</title>
        <authorList>
            <person name="Hara Y"/>
            <person name="Yamaguchi K"/>
            <person name="Onimaru K"/>
            <person name="Kadota M"/>
            <person name="Koyanagi M"/>
            <person name="Keeley SD"/>
            <person name="Tatsumi K"/>
            <person name="Tanaka K"/>
            <person name="Motone F"/>
            <person name="Kageyama Y"/>
            <person name="Nozu R"/>
            <person name="Adachi N"/>
            <person name="Nishimura O"/>
            <person name="Nakagawa R"/>
            <person name="Tanegashima C"/>
            <person name="Kiyatake I"/>
            <person name="Matsumoto R"/>
            <person name="Murakumo K"/>
            <person name="Nishida K"/>
            <person name="Terakita A"/>
            <person name="Kuratani S"/>
            <person name="Sato K"/>
            <person name="Hyodo S Kuraku.S."/>
        </authorList>
    </citation>
    <scope>NUCLEOTIDE SEQUENCE [LARGE SCALE GENOMIC DNA]</scope>
</reference>
<feature type="compositionally biased region" description="Basic and acidic residues" evidence="3">
    <location>
        <begin position="334"/>
        <end position="367"/>
    </location>
</feature>
<accession>A0A401QEU3</accession>
<dbReference type="OMA" id="ERSEIWE"/>
<sequence length="510" mass="56487">MLTDGNSFLPSCSPQGQKDELEGLLSAGNDRLPVESHENLKLLTQHLSEHLSHEESTLAALQGELRDLRQKIGAVEREGLGEADPRRGGRATGALVEERHVNRFLAQKENLVAEALMLRRELDKQRGIIASMREALEILIQRVSTLGGGLEAPTILEGLEEMEHKLAFELERSEIWETVYGTPKGEREKAKETRQASEQPELVGPTGGLGAPLPNVEAPRGAGETPARIPEAPPSNATPEAEFEALADSVKSTFVRLGEAAKGLWRASREEPPAAEGLPPGDQDQGLPGHKAWRRPEKRREGGRGGNGERGERTDSSDGKRGRKEWRKTPGGRKHFEKDGAAREGKRPKEAGKRWKRAGEKGQENGGKRQHHGHSKFWRKERALRAPKRRYRTPAGCTDVGSCAHKEGMDLFKVALEPVGADRFAALLEEYLRTSELGAAWADDLRGLAAPFFRDGVFIHDQVKFSDFVDDLEDYIEEIAEKVFGDDDAVEDFEDYIFRGLLGEAARKHK</sequence>
<evidence type="ECO:0000313" key="4">
    <source>
        <dbReference type="EMBL" id="GCB83938.1"/>
    </source>
</evidence>
<gene>
    <name evidence="4" type="ORF">scyTo_0024610</name>
</gene>
<evidence type="ECO:0000256" key="2">
    <source>
        <dbReference type="SAM" id="Coils"/>
    </source>
</evidence>
<name>A0A401QEU3_SCYTO</name>
<dbReference type="OrthoDB" id="8947092at2759"/>
<dbReference type="PANTHER" id="PTHR28638">
    <property type="entry name" value="CELL CYCLE PROGRESSION PROTEIN 1"/>
    <property type="match status" value="1"/>
</dbReference>
<proteinExistence type="predicted"/>
<protein>
    <recommendedName>
        <fullName evidence="6">Pre-B-cell leukemia transcription factor-interacting protein 1</fullName>
    </recommendedName>
</protein>
<evidence type="ECO:0000313" key="5">
    <source>
        <dbReference type="Proteomes" id="UP000288216"/>
    </source>
</evidence>
<keyword evidence="5" id="KW-1185">Reference proteome</keyword>
<feature type="compositionally biased region" description="Basic and acidic residues" evidence="3">
    <location>
        <begin position="184"/>
        <end position="195"/>
    </location>
</feature>
<comment type="caution">
    <text evidence="4">The sequence shown here is derived from an EMBL/GenBank/DDBJ whole genome shotgun (WGS) entry which is preliminary data.</text>
</comment>
<dbReference type="PANTHER" id="PTHR28638:SF1">
    <property type="entry name" value="PRE-B-CELL LEUKEMIA TRANSCRIPTION FACTOR-INTERACTING PROTEIN 1"/>
    <property type="match status" value="1"/>
</dbReference>
<dbReference type="Proteomes" id="UP000288216">
    <property type="component" value="Unassembled WGS sequence"/>
</dbReference>
<dbReference type="AlphaFoldDB" id="A0A401QEU3"/>
<feature type="compositionally biased region" description="Basic residues" evidence="3">
    <location>
        <begin position="368"/>
        <end position="377"/>
    </location>
</feature>
<evidence type="ECO:0000256" key="1">
    <source>
        <dbReference type="ARBA" id="ARBA00023054"/>
    </source>
</evidence>
<feature type="compositionally biased region" description="Basic residues" evidence="3">
    <location>
        <begin position="321"/>
        <end position="333"/>
    </location>
</feature>
<evidence type="ECO:0008006" key="6">
    <source>
        <dbReference type="Google" id="ProtNLM"/>
    </source>
</evidence>
<dbReference type="EMBL" id="BFAA01051300">
    <property type="protein sequence ID" value="GCB83938.1"/>
    <property type="molecule type" value="Genomic_DNA"/>
</dbReference>
<evidence type="ECO:0000256" key="3">
    <source>
        <dbReference type="SAM" id="MobiDB-lite"/>
    </source>
</evidence>